<evidence type="ECO:0000313" key="6">
    <source>
        <dbReference type="Proteomes" id="UP001200430"/>
    </source>
</evidence>
<dbReference type="SUPFAM" id="SSF51306">
    <property type="entry name" value="LexA/Signal peptidase"/>
    <property type="match status" value="1"/>
</dbReference>
<evidence type="ECO:0000256" key="3">
    <source>
        <dbReference type="ARBA" id="ARBA00023163"/>
    </source>
</evidence>
<dbReference type="Gene3D" id="1.10.260.40">
    <property type="entry name" value="lambda repressor-like DNA-binding domains"/>
    <property type="match status" value="1"/>
</dbReference>
<keyword evidence="1" id="KW-0805">Transcription regulation</keyword>
<gene>
    <name evidence="5" type="ORF">L2W38_09645</name>
</gene>
<comment type="caution">
    <text evidence="5">The sequence shown here is derived from an EMBL/GenBank/DDBJ whole genome shotgun (WGS) entry which is preliminary data.</text>
</comment>
<evidence type="ECO:0000259" key="4">
    <source>
        <dbReference type="PROSITE" id="PS50943"/>
    </source>
</evidence>
<evidence type="ECO:0000313" key="5">
    <source>
        <dbReference type="EMBL" id="MCF4143073.1"/>
    </source>
</evidence>
<dbReference type="SMART" id="SM00530">
    <property type="entry name" value="HTH_XRE"/>
    <property type="match status" value="1"/>
</dbReference>
<dbReference type="InterPro" id="IPR036286">
    <property type="entry name" value="LexA/Signal_pep-like_sf"/>
</dbReference>
<dbReference type="PROSITE" id="PS50943">
    <property type="entry name" value="HTH_CROC1"/>
    <property type="match status" value="1"/>
</dbReference>
<dbReference type="InterPro" id="IPR039418">
    <property type="entry name" value="LexA-like"/>
</dbReference>
<protein>
    <submittedName>
        <fullName evidence="5">XRE family transcriptional regulator</fullName>
    </submittedName>
</protein>
<feature type="domain" description="HTH cro/C1-type" evidence="4">
    <location>
        <begin position="7"/>
        <end position="61"/>
    </location>
</feature>
<dbReference type="CDD" id="cd06529">
    <property type="entry name" value="S24_LexA-like"/>
    <property type="match status" value="1"/>
</dbReference>
<organism evidence="5 6">
    <name type="scientific">Dethiosulfovibrio marinus</name>
    <dbReference type="NCBI Taxonomy" id="133532"/>
    <lineage>
        <taxon>Bacteria</taxon>
        <taxon>Thermotogati</taxon>
        <taxon>Synergistota</taxon>
        <taxon>Synergistia</taxon>
        <taxon>Synergistales</taxon>
        <taxon>Dethiosulfovibrionaceae</taxon>
        <taxon>Dethiosulfovibrio</taxon>
    </lineage>
</organism>
<dbReference type="Pfam" id="PF01381">
    <property type="entry name" value="HTH_3"/>
    <property type="match status" value="1"/>
</dbReference>
<dbReference type="Pfam" id="PF00717">
    <property type="entry name" value="Peptidase_S24"/>
    <property type="match status" value="1"/>
</dbReference>
<evidence type="ECO:0000256" key="2">
    <source>
        <dbReference type="ARBA" id="ARBA00023125"/>
    </source>
</evidence>
<dbReference type="InterPro" id="IPR015927">
    <property type="entry name" value="Peptidase_S24_S26A/B/C"/>
</dbReference>
<dbReference type="RefSeq" id="WP_236099780.1">
    <property type="nucleotide sequence ID" value="NZ_JAKGUD010000010.1"/>
</dbReference>
<dbReference type="EMBL" id="JAKGUD010000010">
    <property type="protein sequence ID" value="MCF4143073.1"/>
    <property type="molecule type" value="Genomic_DNA"/>
</dbReference>
<accession>A0ABS9ETE5</accession>
<proteinExistence type="predicted"/>
<evidence type="ECO:0000256" key="1">
    <source>
        <dbReference type="ARBA" id="ARBA00023015"/>
    </source>
</evidence>
<dbReference type="PANTHER" id="PTHR40661:SF3">
    <property type="entry name" value="FELS-1 PROPHAGE TRANSCRIPTIONAL REGULATOR"/>
    <property type="match status" value="1"/>
</dbReference>
<keyword evidence="3" id="KW-0804">Transcription</keyword>
<dbReference type="Proteomes" id="UP001200430">
    <property type="component" value="Unassembled WGS sequence"/>
</dbReference>
<reference evidence="5 6" key="1">
    <citation type="submission" date="2022-01" db="EMBL/GenBank/DDBJ databases">
        <title>Dethiosulfovibrio faecalis sp. nov., a novel proteolytic, non-sulfur-reducing bacterium isolated from a marine aquaculture solid waste bioreactor.</title>
        <authorList>
            <person name="Grabowski S."/>
            <person name="Apolinario E."/>
            <person name="Schneider N."/>
            <person name="Marshall C.W."/>
            <person name="Sowers K.R."/>
        </authorList>
    </citation>
    <scope>NUCLEOTIDE SEQUENCE [LARGE SCALE GENOMIC DNA]</scope>
    <source>
        <strain evidence="5 6">DSM 12537</strain>
    </source>
</reference>
<sequence length="234" mass="25377">MTRGERLRRVRKDQGLTQTELARLSGVKQNTVSQVENDRIGLSIETWENLASVLGCSVGYLVSGEGDRKSSGHRGSTGKLSFSQWIDVPILDDTAVACAGNGIGGMAEVYADAEDSIMLPGELLGTVSVNADRRPFIITVEGDSMEEAGILDGSQVVVNPEEEVYDGDPALVSFGRNGDWAVKWVYWQRNGAAEIRSSSLRYPPRSFSVEDIDEGLFQIIGKVVRTLGKPKRGA</sequence>
<name>A0ABS9ETE5_9BACT</name>
<dbReference type="InterPro" id="IPR001387">
    <property type="entry name" value="Cro/C1-type_HTH"/>
</dbReference>
<dbReference type="SUPFAM" id="SSF47413">
    <property type="entry name" value="lambda repressor-like DNA-binding domains"/>
    <property type="match status" value="1"/>
</dbReference>
<dbReference type="InterPro" id="IPR010982">
    <property type="entry name" value="Lambda_DNA-bd_dom_sf"/>
</dbReference>
<dbReference type="CDD" id="cd00093">
    <property type="entry name" value="HTH_XRE"/>
    <property type="match status" value="1"/>
</dbReference>
<dbReference type="PANTHER" id="PTHR40661">
    <property type="match status" value="1"/>
</dbReference>
<keyword evidence="6" id="KW-1185">Reference proteome</keyword>
<keyword evidence="2" id="KW-0238">DNA-binding</keyword>
<dbReference type="Gene3D" id="2.10.109.10">
    <property type="entry name" value="Umud Fragment, subunit A"/>
    <property type="match status" value="1"/>
</dbReference>